<evidence type="ECO:0000256" key="3">
    <source>
        <dbReference type="ARBA" id="ARBA00022840"/>
    </source>
</evidence>
<comment type="similarity">
    <text evidence="1 4">Belongs to the 5-formyltetrahydrofolate cyclo-ligase family.</text>
</comment>
<sequence length="197" mass="21891">MTQPPQSGHTSLAELHQNRSALRRNLLDYRRQLDAVVRQQWDAQIADHLLAWCRQEKPASLAVYWPIQAEPDLRFCYAAIAAMGIQLALPWVSAKDAPLHFLAWREGDAMLKDDYGIPLPAQRDHLVTPAALLIPCVGFNTARYRLGYGGGYYDRTLPGLPDAVSLGIAYQCACADFTPGEHDIPMTQIMTETGCLA</sequence>
<comment type="caution">
    <text evidence="6">The sequence shown here is derived from an EMBL/GenBank/DDBJ whole genome shotgun (WGS) entry which is preliminary data.</text>
</comment>
<keyword evidence="7" id="KW-1185">Reference proteome</keyword>
<accession>A0ABS5GYK0</accession>
<protein>
    <recommendedName>
        <fullName evidence="4">5-formyltetrahydrofolate cyclo-ligase</fullName>
        <ecNumber evidence="4">6.3.3.2</ecNumber>
    </recommendedName>
</protein>
<dbReference type="InterPro" id="IPR037171">
    <property type="entry name" value="NagB/RpiA_transferase-like"/>
</dbReference>
<gene>
    <name evidence="6" type="ORF">KDM87_02920</name>
</gene>
<keyword evidence="3 4" id="KW-0067">ATP-binding</keyword>
<proteinExistence type="inferred from homology"/>
<dbReference type="PIRSF" id="PIRSF006806">
    <property type="entry name" value="FTHF_cligase"/>
    <property type="match status" value="1"/>
</dbReference>
<dbReference type="GO" id="GO:0030272">
    <property type="term" value="F:5-formyltetrahydrofolate cyclo-ligase activity"/>
    <property type="evidence" value="ECO:0007669"/>
    <property type="project" value="UniProtKB-EC"/>
</dbReference>
<keyword evidence="4" id="KW-0460">Magnesium</keyword>
<dbReference type="Gene3D" id="3.40.50.10420">
    <property type="entry name" value="NagB/RpiA/CoA transferase-like"/>
    <property type="match status" value="1"/>
</dbReference>
<name>A0ABS5GYK0_9BURK</name>
<comment type="catalytic activity">
    <reaction evidence="4">
        <text>(6S)-5-formyl-5,6,7,8-tetrahydrofolate + ATP = (6R)-5,10-methenyltetrahydrofolate + ADP + phosphate</text>
        <dbReference type="Rhea" id="RHEA:10488"/>
        <dbReference type="ChEBI" id="CHEBI:30616"/>
        <dbReference type="ChEBI" id="CHEBI:43474"/>
        <dbReference type="ChEBI" id="CHEBI:57455"/>
        <dbReference type="ChEBI" id="CHEBI:57457"/>
        <dbReference type="ChEBI" id="CHEBI:456216"/>
        <dbReference type="EC" id="6.3.3.2"/>
    </reaction>
</comment>
<dbReference type="EMBL" id="JAGSPK010000001">
    <property type="protein sequence ID" value="MBR7791534.1"/>
    <property type="molecule type" value="Genomic_DNA"/>
</dbReference>
<evidence type="ECO:0000313" key="7">
    <source>
        <dbReference type="Proteomes" id="UP000682982"/>
    </source>
</evidence>
<keyword evidence="4" id="KW-0479">Metal-binding</keyword>
<dbReference type="InterPro" id="IPR002698">
    <property type="entry name" value="FTHF_cligase"/>
</dbReference>
<evidence type="ECO:0000256" key="1">
    <source>
        <dbReference type="ARBA" id="ARBA00010638"/>
    </source>
</evidence>
<dbReference type="RefSeq" id="WP_212677662.1">
    <property type="nucleotide sequence ID" value="NZ_JAGSPK010000001.1"/>
</dbReference>
<feature type="coiled-coil region" evidence="5">
    <location>
        <begin position="12"/>
        <end position="39"/>
    </location>
</feature>
<dbReference type="EC" id="6.3.3.2" evidence="4"/>
<reference evidence="6 7" key="1">
    <citation type="submission" date="2021-04" db="EMBL/GenBank/DDBJ databases">
        <title>novel species isolated from subtropical streams in China.</title>
        <authorList>
            <person name="Lu H."/>
        </authorList>
    </citation>
    <scope>NUCLEOTIDE SEQUENCE [LARGE SCALE GENOMIC DNA]</scope>
    <source>
        <strain evidence="6 7">FT147W</strain>
    </source>
</reference>
<keyword evidence="6" id="KW-0436">Ligase</keyword>
<dbReference type="SUPFAM" id="SSF100950">
    <property type="entry name" value="NagB/RpiA/CoA transferase-like"/>
    <property type="match status" value="1"/>
</dbReference>
<dbReference type="PANTHER" id="PTHR23407">
    <property type="entry name" value="ATPASE INHIBITOR/5-FORMYLTETRAHYDROFOLATE CYCLO-LIGASE"/>
    <property type="match status" value="1"/>
</dbReference>
<dbReference type="PANTHER" id="PTHR23407:SF1">
    <property type="entry name" value="5-FORMYLTETRAHYDROFOLATE CYCLO-LIGASE"/>
    <property type="match status" value="1"/>
</dbReference>
<dbReference type="Pfam" id="PF01812">
    <property type="entry name" value="5-FTHF_cyc-lig"/>
    <property type="match status" value="1"/>
</dbReference>
<organism evidence="6 7">
    <name type="scientific">Undibacterium rivi</name>
    <dbReference type="NCBI Taxonomy" id="2828729"/>
    <lineage>
        <taxon>Bacteria</taxon>
        <taxon>Pseudomonadati</taxon>
        <taxon>Pseudomonadota</taxon>
        <taxon>Betaproteobacteria</taxon>
        <taxon>Burkholderiales</taxon>
        <taxon>Oxalobacteraceae</taxon>
        <taxon>Undibacterium</taxon>
    </lineage>
</organism>
<dbReference type="InterPro" id="IPR024185">
    <property type="entry name" value="FTHF_cligase-like_sf"/>
</dbReference>
<evidence type="ECO:0000256" key="5">
    <source>
        <dbReference type="SAM" id="Coils"/>
    </source>
</evidence>
<evidence type="ECO:0000313" key="6">
    <source>
        <dbReference type="EMBL" id="MBR7791534.1"/>
    </source>
</evidence>
<evidence type="ECO:0000256" key="2">
    <source>
        <dbReference type="ARBA" id="ARBA00022741"/>
    </source>
</evidence>
<evidence type="ECO:0000256" key="4">
    <source>
        <dbReference type="RuleBase" id="RU361279"/>
    </source>
</evidence>
<keyword evidence="5" id="KW-0175">Coiled coil</keyword>
<comment type="cofactor">
    <cofactor evidence="4">
        <name>Mg(2+)</name>
        <dbReference type="ChEBI" id="CHEBI:18420"/>
    </cofactor>
</comment>
<dbReference type="Proteomes" id="UP000682982">
    <property type="component" value="Unassembled WGS sequence"/>
</dbReference>
<dbReference type="NCBIfam" id="TIGR02727">
    <property type="entry name" value="MTHFS_bact"/>
    <property type="match status" value="1"/>
</dbReference>
<keyword evidence="2 4" id="KW-0547">Nucleotide-binding</keyword>